<gene>
    <name evidence="1" type="ordered locus">TSIB_0116</name>
</gene>
<dbReference type="AlphaFoldDB" id="C6A0N9"/>
<accession>C6A0N9</accession>
<keyword evidence="2" id="KW-1185">Reference proteome</keyword>
<dbReference type="HOGENOM" id="CLU_3003364_0_0_2"/>
<proteinExistence type="predicted"/>
<sequence length="56" mass="6333">MGYFLSALLIVALIFPEISWLSKISWSIILTLAEYQRFLDDNLAVPLVGILIKPLI</sequence>
<reference evidence="1 2" key="1">
    <citation type="journal article" date="2009" name="Appl. Environ. Microbiol.">
        <title>Metabolic versatility and indigenous origin of the archaeon Thermococcus sibiricus, isolated from a siberian oil reservoir, as revealed by genome analysis.</title>
        <authorList>
            <person name="Mardanov A.V."/>
            <person name="Ravin N.V."/>
            <person name="Svetlitchnyi V.A."/>
            <person name="Beletsky A.V."/>
            <person name="Miroshnichenko M.L."/>
            <person name="Bonch-Osmolovskaya E.A."/>
            <person name="Skryabin K.G."/>
        </authorList>
    </citation>
    <scope>NUCLEOTIDE SEQUENCE [LARGE SCALE GENOMIC DNA]</scope>
    <source>
        <strain evidence="2">DSM 12597 / MM 739</strain>
    </source>
</reference>
<evidence type="ECO:0000313" key="1">
    <source>
        <dbReference type="EMBL" id="ACS89184.1"/>
    </source>
</evidence>
<organism evidence="1 2">
    <name type="scientific">Thermococcus sibiricus (strain DSM 12597 / MM 739)</name>
    <dbReference type="NCBI Taxonomy" id="604354"/>
    <lineage>
        <taxon>Archaea</taxon>
        <taxon>Methanobacteriati</taxon>
        <taxon>Methanobacteriota</taxon>
        <taxon>Thermococci</taxon>
        <taxon>Thermococcales</taxon>
        <taxon>Thermococcaceae</taxon>
        <taxon>Thermococcus</taxon>
    </lineage>
</organism>
<name>C6A0N9_THESM</name>
<dbReference type="EMBL" id="CP001463">
    <property type="protein sequence ID" value="ACS89184.1"/>
    <property type="molecule type" value="Genomic_DNA"/>
</dbReference>
<dbReference type="Proteomes" id="UP000009079">
    <property type="component" value="Chromosome"/>
</dbReference>
<evidence type="ECO:0000313" key="2">
    <source>
        <dbReference type="Proteomes" id="UP000009079"/>
    </source>
</evidence>
<dbReference type="STRING" id="604354.TSIB_0116"/>
<dbReference type="KEGG" id="tsi:TSIB_0116"/>
<protein>
    <submittedName>
        <fullName evidence="1">Uncharacterized protein</fullName>
    </submittedName>
</protein>